<sequence length="441" mass="48381">MVPSEMFFVADSADNVLRTNMFIVRIQLSYELNTISEIEDTSPGGGIVYESGEMSVRVRFSAARPGVAYVQGERSGEGGGLAAEILGKPMPPLHKEDNFRMDAHTAASIGDANVIQALIASKKFDPNEKNLSEWTPLLYAAYLGHHNVCQILIEAGAKLDDCNRRGQTALMMAAACGNLQVVRLLLEQGASVDRADSKDRQALHYASSCSQNVVADALLQAGADPNAADSDGMTPLLEACASGHELTTCSLLEYGGDPFIKNARGEDCHAVAGEAPKIQQLIKEHMQRRGKPGFTPEPPATSRRPRTLEELLGEMNLLRLVDKFKAENIDLNLFFDLTEKDFEEMGIAYGPKKRMLTVIDRYRKTGQISCEPIETAEDGGQKEMVASMRYIRQMNDITKQLAMEALEVARRSNNGDALRPLIIGIIDSVENITTRIARHQL</sequence>
<dbReference type="PANTHER" id="PTHR22677:SF4">
    <property type="entry name" value="USHER SYNDROME TYPE-1G PROTEIN-LIKE PROTEIN"/>
    <property type="match status" value="1"/>
</dbReference>
<dbReference type="InterPro" id="IPR013761">
    <property type="entry name" value="SAM/pointed_sf"/>
</dbReference>
<feature type="repeat" description="ANK" evidence="1">
    <location>
        <begin position="198"/>
        <end position="230"/>
    </location>
</feature>
<dbReference type="PROSITE" id="PS50297">
    <property type="entry name" value="ANK_REP_REGION"/>
    <property type="match status" value="3"/>
</dbReference>
<dbReference type="EMBL" id="KE125264">
    <property type="protein sequence ID" value="EPB69682.1"/>
    <property type="molecule type" value="Genomic_DNA"/>
</dbReference>
<proteinExistence type="predicted"/>
<dbReference type="Pfam" id="PF00536">
    <property type="entry name" value="SAM_1"/>
    <property type="match status" value="1"/>
</dbReference>
<keyword evidence="4" id="KW-1185">Reference proteome</keyword>
<dbReference type="InterPro" id="IPR001660">
    <property type="entry name" value="SAM"/>
</dbReference>
<feature type="domain" description="SAM" evidence="2">
    <location>
        <begin position="304"/>
        <end position="362"/>
    </location>
</feature>
<accession>A0A0D6LPU3</accession>
<organism evidence="3 4">
    <name type="scientific">Ancylostoma ceylanicum</name>
    <dbReference type="NCBI Taxonomy" id="53326"/>
    <lineage>
        <taxon>Eukaryota</taxon>
        <taxon>Metazoa</taxon>
        <taxon>Ecdysozoa</taxon>
        <taxon>Nematoda</taxon>
        <taxon>Chromadorea</taxon>
        <taxon>Rhabditida</taxon>
        <taxon>Rhabditina</taxon>
        <taxon>Rhabditomorpha</taxon>
        <taxon>Strongyloidea</taxon>
        <taxon>Ancylostomatidae</taxon>
        <taxon>Ancylostomatinae</taxon>
        <taxon>Ancylostoma</taxon>
    </lineage>
</organism>
<dbReference type="Gene3D" id="1.25.40.20">
    <property type="entry name" value="Ankyrin repeat-containing domain"/>
    <property type="match status" value="3"/>
</dbReference>
<feature type="repeat" description="ANK" evidence="1">
    <location>
        <begin position="132"/>
        <end position="164"/>
    </location>
</feature>
<dbReference type="Gene3D" id="1.10.150.50">
    <property type="entry name" value="Transcription Factor, Ets-1"/>
    <property type="match status" value="1"/>
</dbReference>
<protein>
    <recommendedName>
        <fullName evidence="2">SAM domain-containing protein</fullName>
    </recommendedName>
</protein>
<dbReference type="Pfam" id="PF12796">
    <property type="entry name" value="Ank_2"/>
    <property type="match status" value="2"/>
</dbReference>
<evidence type="ECO:0000313" key="4">
    <source>
        <dbReference type="Proteomes" id="UP000054495"/>
    </source>
</evidence>
<feature type="repeat" description="ANK" evidence="1">
    <location>
        <begin position="165"/>
        <end position="197"/>
    </location>
</feature>
<gene>
    <name evidence="3" type="ORF">ANCCEY_11233</name>
</gene>
<name>A0A0D6LPU3_9BILA</name>
<dbReference type="Proteomes" id="UP000054495">
    <property type="component" value="Unassembled WGS sequence"/>
</dbReference>
<reference evidence="3 4" key="1">
    <citation type="submission" date="2013-05" db="EMBL/GenBank/DDBJ databases">
        <title>Draft genome of the parasitic nematode Anyclostoma ceylanicum.</title>
        <authorList>
            <person name="Mitreva M."/>
        </authorList>
    </citation>
    <scope>NUCLEOTIDE SEQUENCE [LARGE SCALE GENOMIC DNA]</scope>
</reference>
<dbReference type="InterPro" id="IPR039323">
    <property type="entry name" value="ANKRD_45/46/60"/>
</dbReference>
<dbReference type="SUPFAM" id="SSF47769">
    <property type="entry name" value="SAM/Pointed domain"/>
    <property type="match status" value="1"/>
</dbReference>
<evidence type="ECO:0000259" key="2">
    <source>
        <dbReference type="Pfam" id="PF00536"/>
    </source>
</evidence>
<dbReference type="SUPFAM" id="SSF48403">
    <property type="entry name" value="Ankyrin repeat"/>
    <property type="match status" value="1"/>
</dbReference>
<dbReference type="PANTHER" id="PTHR22677">
    <property type="entry name" value="ANKYRIN REPEAT DOMAIN-CONTAINING PROTEIN 60"/>
    <property type="match status" value="1"/>
</dbReference>
<dbReference type="AlphaFoldDB" id="A0A0D6LPU3"/>
<evidence type="ECO:0000256" key="1">
    <source>
        <dbReference type="PROSITE-ProRule" id="PRU00023"/>
    </source>
</evidence>
<dbReference type="InterPro" id="IPR002110">
    <property type="entry name" value="Ankyrin_rpt"/>
</dbReference>
<dbReference type="PRINTS" id="PR01415">
    <property type="entry name" value="ANKYRIN"/>
</dbReference>
<feature type="repeat" description="ANK" evidence="1">
    <location>
        <begin position="231"/>
        <end position="263"/>
    </location>
</feature>
<dbReference type="SMART" id="SM00248">
    <property type="entry name" value="ANK"/>
    <property type="match status" value="5"/>
</dbReference>
<keyword evidence="1" id="KW-0040">ANK repeat</keyword>
<dbReference type="PROSITE" id="PS50088">
    <property type="entry name" value="ANK_REPEAT"/>
    <property type="match status" value="4"/>
</dbReference>
<dbReference type="InterPro" id="IPR036770">
    <property type="entry name" value="Ankyrin_rpt-contain_sf"/>
</dbReference>
<evidence type="ECO:0000313" key="3">
    <source>
        <dbReference type="EMBL" id="EPB69682.1"/>
    </source>
</evidence>